<comment type="caution">
    <text evidence="9">The sequence shown here is derived from an EMBL/GenBank/DDBJ whole genome shotgun (WGS) entry which is preliminary data.</text>
</comment>
<dbReference type="GO" id="GO:0071916">
    <property type="term" value="F:dipeptide transmembrane transporter activity"/>
    <property type="evidence" value="ECO:0007669"/>
    <property type="project" value="TreeGrafter"/>
</dbReference>
<evidence type="ECO:0000256" key="2">
    <source>
        <dbReference type="ARBA" id="ARBA00022448"/>
    </source>
</evidence>
<dbReference type="Gene3D" id="1.10.3720.10">
    <property type="entry name" value="MetI-like"/>
    <property type="match status" value="1"/>
</dbReference>
<sequence length="329" mass="36179">MIVLLFGVSILVFLISHLVPSSPEAANLSQSALNDPEIVAAYKAKWGLDKPVWEQYLIYMKNILVNHDLGTSIRTGRPVLEELAQYFPATLELSIFAMLIAIVFGVAFGVLSAIFQNKPIDQILRTISVSGVSLPNFWFALLVMNLLCNIFPIFPSGGRYNARLYDPASAGGTGLYVLDAISWGNWPLLGDVLAHLVLPALVLGFFTMGLITRQTRSNLLEAMSSDYIRTARSKGMKESRVVWRHALGNALVPVITVSGMGFCNLLGGMVFVERIFSWPGIGQYAYLAATNLDFPAICGVSLLIAVVYVVVNLFIDILYGIIDPRIRYQ</sequence>
<evidence type="ECO:0000256" key="4">
    <source>
        <dbReference type="ARBA" id="ARBA00022692"/>
    </source>
</evidence>
<keyword evidence="6 7" id="KW-0472">Membrane</keyword>
<evidence type="ECO:0000256" key="5">
    <source>
        <dbReference type="ARBA" id="ARBA00022989"/>
    </source>
</evidence>
<dbReference type="SUPFAM" id="SSF161098">
    <property type="entry name" value="MetI-like"/>
    <property type="match status" value="1"/>
</dbReference>
<dbReference type="PANTHER" id="PTHR43163">
    <property type="entry name" value="DIPEPTIDE TRANSPORT SYSTEM PERMEASE PROTEIN DPPB-RELATED"/>
    <property type="match status" value="1"/>
</dbReference>
<evidence type="ECO:0000256" key="6">
    <source>
        <dbReference type="ARBA" id="ARBA00023136"/>
    </source>
</evidence>
<evidence type="ECO:0000313" key="10">
    <source>
        <dbReference type="Proteomes" id="UP000824208"/>
    </source>
</evidence>
<feature type="transmembrane region" description="Helical" evidence="7">
    <location>
        <begin position="292"/>
        <end position="319"/>
    </location>
</feature>
<feature type="domain" description="ABC transmembrane type-1" evidence="8">
    <location>
        <begin position="87"/>
        <end position="319"/>
    </location>
</feature>
<evidence type="ECO:0000259" key="8">
    <source>
        <dbReference type="PROSITE" id="PS50928"/>
    </source>
</evidence>
<keyword evidence="5 7" id="KW-1133">Transmembrane helix</keyword>
<dbReference type="EMBL" id="DWYC01000087">
    <property type="protein sequence ID" value="HJB57763.1"/>
    <property type="molecule type" value="Genomic_DNA"/>
</dbReference>
<proteinExistence type="inferred from homology"/>
<protein>
    <submittedName>
        <fullName evidence="9">ABC transporter permease</fullName>
    </submittedName>
</protein>
<dbReference type="InterPro" id="IPR035906">
    <property type="entry name" value="MetI-like_sf"/>
</dbReference>
<accession>A0A9D2S5I7</accession>
<dbReference type="GO" id="GO:0005886">
    <property type="term" value="C:plasma membrane"/>
    <property type="evidence" value="ECO:0007669"/>
    <property type="project" value="UniProtKB-SubCell"/>
</dbReference>
<dbReference type="AlphaFoldDB" id="A0A9D2S5I7"/>
<keyword evidence="2 7" id="KW-0813">Transport</keyword>
<evidence type="ECO:0000256" key="7">
    <source>
        <dbReference type="RuleBase" id="RU363032"/>
    </source>
</evidence>
<evidence type="ECO:0000313" key="9">
    <source>
        <dbReference type="EMBL" id="HJB57763.1"/>
    </source>
</evidence>
<dbReference type="InterPro" id="IPR000515">
    <property type="entry name" value="MetI-like"/>
</dbReference>
<dbReference type="Pfam" id="PF00528">
    <property type="entry name" value="BPD_transp_1"/>
    <property type="match status" value="1"/>
</dbReference>
<dbReference type="PANTHER" id="PTHR43163:SF6">
    <property type="entry name" value="DIPEPTIDE TRANSPORT SYSTEM PERMEASE PROTEIN DPPB-RELATED"/>
    <property type="match status" value="1"/>
</dbReference>
<feature type="transmembrane region" description="Helical" evidence="7">
    <location>
        <begin position="93"/>
        <end position="115"/>
    </location>
</feature>
<comment type="similarity">
    <text evidence="7">Belongs to the binding-protein-dependent transport system permease family.</text>
</comment>
<evidence type="ECO:0000256" key="1">
    <source>
        <dbReference type="ARBA" id="ARBA00004651"/>
    </source>
</evidence>
<reference evidence="9" key="1">
    <citation type="journal article" date="2021" name="PeerJ">
        <title>Extensive microbial diversity within the chicken gut microbiome revealed by metagenomics and culture.</title>
        <authorList>
            <person name="Gilroy R."/>
            <person name="Ravi A."/>
            <person name="Getino M."/>
            <person name="Pursley I."/>
            <person name="Horton D.L."/>
            <person name="Alikhan N.F."/>
            <person name="Baker D."/>
            <person name="Gharbi K."/>
            <person name="Hall N."/>
            <person name="Watson M."/>
            <person name="Adriaenssens E.M."/>
            <person name="Foster-Nyarko E."/>
            <person name="Jarju S."/>
            <person name="Secka A."/>
            <person name="Antonio M."/>
            <person name="Oren A."/>
            <person name="Chaudhuri R.R."/>
            <person name="La Ragione R."/>
            <person name="Hildebrand F."/>
            <person name="Pallen M.J."/>
        </authorList>
    </citation>
    <scope>NUCLEOTIDE SEQUENCE</scope>
    <source>
        <strain evidence="9">CHK189-11263</strain>
    </source>
</reference>
<evidence type="ECO:0000256" key="3">
    <source>
        <dbReference type="ARBA" id="ARBA00022475"/>
    </source>
</evidence>
<dbReference type="CDD" id="cd06261">
    <property type="entry name" value="TM_PBP2"/>
    <property type="match status" value="1"/>
</dbReference>
<dbReference type="InterPro" id="IPR045621">
    <property type="entry name" value="BPD_transp_1_N"/>
</dbReference>
<dbReference type="PROSITE" id="PS50928">
    <property type="entry name" value="ABC_TM1"/>
    <property type="match status" value="1"/>
</dbReference>
<keyword evidence="4 7" id="KW-0812">Transmembrane</keyword>
<feature type="transmembrane region" description="Helical" evidence="7">
    <location>
        <begin position="136"/>
        <end position="154"/>
    </location>
</feature>
<reference evidence="9" key="2">
    <citation type="submission" date="2021-04" db="EMBL/GenBank/DDBJ databases">
        <authorList>
            <person name="Gilroy R."/>
        </authorList>
    </citation>
    <scope>NUCLEOTIDE SEQUENCE</scope>
    <source>
        <strain evidence="9">CHK189-11263</strain>
    </source>
</reference>
<feature type="transmembrane region" description="Helical" evidence="7">
    <location>
        <begin position="246"/>
        <end position="272"/>
    </location>
</feature>
<gene>
    <name evidence="9" type="ORF">H9714_09455</name>
</gene>
<feature type="transmembrane region" description="Helical" evidence="7">
    <location>
        <begin position="192"/>
        <end position="211"/>
    </location>
</feature>
<organism evidence="9 10">
    <name type="scientific">Candidatus Flavonifractor intestinipullorum</name>
    <dbReference type="NCBI Taxonomy" id="2838587"/>
    <lineage>
        <taxon>Bacteria</taxon>
        <taxon>Bacillati</taxon>
        <taxon>Bacillota</taxon>
        <taxon>Clostridia</taxon>
        <taxon>Eubacteriales</taxon>
        <taxon>Oscillospiraceae</taxon>
        <taxon>Flavonifractor</taxon>
    </lineage>
</organism>
<dbReference type="Pfam" id="PF19300">
    <property type="entry name" value="BPD_transp_1_N"/>
    <property type="match status" value="1"/>
</dbReference>
<keyword evidence="3" id="KW-1003">Cell membrane</keyword>
<comment type="subcellular location">
    <subcellularLocation>
        <location evidence="1 7">Cell membrane</location>
        <topology evidence="1 7">Multi-pass membrane protein</topology>
    </subcellularLocation>
</comment>
<dbReference type="Proteomes" id="UP000824208">
    <property type="component" value="Unassembled WGS sequence"/>
</dbReference>
<name>A0A9D2S5I7_9FIRM</name>